<proteinExistence type="predicted"/>
<keyword evidence="4" id="KW-0539">Nucleus</keyword>
<evidence type="ECO:0000313" key="7">
    <source>
        <dbReference type="Proteomes" id="UP000479000"/>
    </source>
</evidence>
<gene>
    <name evidence="6" type="ORF">NTEN_LOCUS9046</name>
</gene>
<dbReference type="PANTHER" id="PTHR24131">
    <property type="entry name" value="APOPTOSIS-STIMULATING OF P53 PROTEIN"/>
    <property type="match status" value="1"/>
</dbReference>
<dbReference type="PANTHER" id="PTHR24131:SF10">
    <property type="entry name" value="ANKYRIN-REPEAT, SH3-DOMAIN, AND PROLINE-RICH-REGION CONTAINING PROTEIN, ISOFORM B"/>
    <property type="match status" value="1"/>
</dbReference>
<protein>
    <submittedName>
        <fullName evidence="6">Uncharacterized protein</fullName>
    </submittedName>
</protein>
<evidence type="ECO:0000256" key="1">
    <source>
        <dbReference type="ARBA" id="ARBA00004123"/>
    </source>
</evidence>
<keyword evidence="5" id="KW-0175">Coiled coil</keyword>
<feature type="coiled-coil region" evidence="5">
    <location>
        <begin position="25"/>
        <end position="93"/>
    </location>
</feature>
<keyword evidence="3" id="KW-0040">ANK repeat</keyword>
<evidence type="ECO:0000256" key="3">
    <source>
        <dbReference type="ARBA" id="ARBA00023043"/>
    </source>
</evidence>
<reference evidence="6 7" key="1">
    <citation type="submission" date="2020-02" db="EMBL/GenBank/DDBJ databases">
        <authorList>
            <person name="Ferguson B K."/>
        </authorList>
    </citation>
    <scope>NUCLEOTIDE SEQUENCE [LARGE SCALE GENOMIC DNA]</scope>
</reference>
<dbReference type="Proteomes" id="UP000479000">
    <property type="component" value="Unassembled WGS sequence"/>
</dbReference>
<dbReference type="AlphaFoldDB" id="A0A6H5GNV5"/>
<accession>A0A6H5GNV5</accession>
<organism evidence="6 7">
    <name type="scientific">Nesidiocoris tenuis</name>
    <dbReference type="NCBI Taxonomy" id="355587"/>
    <lineage>
        <taxon>Eukaryota</taxon>
        <taxon>Metazoa</taxon>
        <taxon>Ecdysozoa</taxon>
        <taxon>Arthropoda</taxon>
        <taxon>Hexapoda</taxon>
        <taxon>Insecta</taxon>
        <taxon>Pterygota</taxon>
        <taxon>Neoptera</taxon>
        <taxon>Paraneoptera</taxon>
        <taxon>Hemiptera</taxon>
        <taxon>Heteroptera</taxon>
        <taxon>Panheteroptera</taxon>
        <taxon>Cimicomorpha</taxon>
        <taxon>Miridae</taxon>
        <taxon>Dicyphina</taxon>
        <taxon>Nesidiocoris</taxon>
    </lineage>
</organism>
<keyword evidence="7" id="KW-1185">Reference proteome</keyword>
<dbReference type="GO" id="GO:0005634">
    <property type="term" value="C:nucleus"/>
    <property type="evidence" value="ECO:0007669"/>
    <property type="project" value="UniProtKB-SubCell"/>
</dbReference>
<dbReference type="InterPro" id="IPR047163">
    <property type="entry name" value="ASPP1/2"/>
</dbReference>
<keyword evidence="2" id="KW-0677">Repeat</keyword>
<evidence type="ECO:0000256" key="2">
    <source>
        <dbReference type="ARBA" id="ARBA00022737"/>
    </source>
</evidence>
<dbReference type="EMBL" id="CADCXU010013521">
    <property type="protein sequence ID" value="CAB0003523.1"/>
    <property type="molecule type" value="Genomic_DNA"/>
</dbReference>
<comment type="subcellular location">
    <subcellularLocation>
        <location evidence="1">Nucleus</location>
    </subcellularLocation>
</comment>
<name>A0A6H5GNV5_9HEMI</name>
<sequence length="486" mass="55762">MFRPLLEPARQDDLAVRSGGVELTVTELEAMAVRQQEEMANQRQLLAAKEQRLRYLKEHEARHVQVAQEQDRLRRLRDRVEAQELKLTKLRALRGQLDHNKSSNHMLRHWTFQSGIKDSSELRSQSRYAVSTVFEGADHRSRKLAARLGPESRPSRPGYLFLEGFYEPRPGRIVSHVRHLSPARRGIRHLDISSEFRTDVERSIGIVLKSRIGTELQKKLFLIHIYSESLPEQVSNHFPNKCLKNEDFETKNAQIGSFLRPEKNKIENTKNANISEVLYDRNIVGGGFHEACYKINIPDGGGLFLENEIPVWIMKWICDASIRILSMIFLNIGNAEILVNCLFENQRADKRCEASVCLRLVSLSNRGMEAFERFRLFVSIGDNFIGSMQLPNTQGKTGFTRSVKKRSKCAKMYRLTDTLTCWEVSNPRKTSSIGRDPRRLAITPSDCCRVNISTRLATVSLEEVTEKKSPEKITAVGRSRQILKFE</sequence>
<evidence type="ECO:0000313" key="6">
    <source>
        <dbReference type="EMBL" id="CAB0003523.1"/>
    </source>
</evidence>
<dbReference type="GO" id="GO:0042981">
    <property type="term" value="P:regulation of apoptotic process"/>
    <property type="evidence" value="ECO:0007669"/>
    <property type="project" value="InterPro"/>
</dbReference>
<dbReference type="OrthoDB" id="10038642at2759"/>
<evidence type="ECO:0000256" key="4">
    <source>
        <dbReference type="ARBA" id="ARBA00023242"/>
    </source>
</evidence>
<evidence type="ECO:0000256" key="5">
    <source>
        <dbReference type="SAM" id="Coils"/>
    </source>
</evidence>
<dbReference type="GO" id="GO:0002039">
    <property type="term" value="F:p53 binding"/>
    <property type="evidence" value="ECO:0007669"/>
    <property type="project" value="InterPro"/>
</dbReference>